<name>A0ABQ5C949_9ASTR</name>
<sequence length="330" mass="38049">MNQNYDPNFCYDPIYSGFDQYQPPQFSVIHYPPQTTDMELLQARENLMETIQAFLKEYDHIHSEEKCMALLLAEERFLKIKQVMEEKQNQPENFPMADDDEYTIIYRKTKAITPDLPTVEPDNSLSMGDEHLNTTPETEKYSVKNLVPIPSEFKGISEDICDVPSCDHFDAKCGLINSLLSRDSSITSPKIDFLLEEFVGELDFIDPILQEIDEDDFDFDEEEGEIDNDILQIEDEILYEKLLNINLLVDKIEEVDTFLVSEDSIPPGIESDFDSEGDTVFLDNLLNDDPIPEYERFTFDIEPDAPMINNFDELNEDERFDPGGGEINVS</sequence>
<proteinExistence type="predicted"/>
<reference evidence="1" key="1">
    <citation type="journal article" date="2022" name="Int. J. Mol. Sci.">
        <title>Draft Genome of Tanacetum Coccineum: Genomic Comparison of Closely Related Tanacetum-Family Plants.</title>
        <authorList>
            <person name="Yamashiro T."/>
            <person name="Shiraishi A."/>
            <person name="Nakayama K."/>
            <person name="Satake H."/>
        </authorList>
    </citation>
    <scope>NUCLEOTIDE SEQUENCE</scope>
</reference>
<protein>
    <submittedName>
        <fullName evidence="1">Uncharacterized protein</fullName>
    </submittedName>
</protein>
<accession>A0ABQ5C949</accession>
<organism evidence="1 2">
    <name type="scientific">Tanacetum coccineum</name>
    <dbReference type="NCBI Taxonomy" id="301880"/>
    <lineage>
        <taxon>Eukaryota</taxon>
        <taxon>Viridiplantae</taxon>
        <taxon>Streptophyta</taxon>
        <taxon>Embryophyta</taxon>
        <taxon>Tracheophyta</taxon>
        <taxon>Spermatophyta</taxon>
        <taxon>Magnoliopsida</taxon>
        <taxon>eudicotyledons</taxon>
        <taxon>Gunneridae</taxon>
        <taxon>Pentapetalae</taxon>
        <taxon>asterids</taxon>
        <taxon>campanulids</taxon>
        <taxon>Asterales</taxon>
        <taxon>Asteraceae</taxon>
        <taxon>Asteroideae</taxon>
        <taxon>Anthemideae</taxon>
        <taxon>Anthemidinae</taxon>
        <taxon>Tanacetum</taxon>
    </lineage>
</organism>
<dbReference type="EMBL" id="BQNB010014067">
    <property type="protein sequence ID" value="GJT23580.1"/>
    <property type="molecule type" value="Genomic_DNA"/>
</dbReference>
<dbReference type="Proteomes" id="UP001151760">
    <property type="component" value="Unassembled WGS sequence"/>
</dbReference>
<gene>
    <name evidence="1" type="ORF">Tco_0893517</name>
</gene>
<evidence type="ECO:0000313" key="1">
    <source>
        <dbReference type="EMBL" id="GJT23580.1"/>
    </source>
</evidence>
<keyword evidence="2" id="KW-1185">Reference proteome</keyword>
<evidence type="ECO:0000313" key="2">
    <source>
        <dbReference type="Proteomes" id="UP001151760"/>
    </source>
</evidence>
<reference evidence="1" key="2">
    <citation type="submission" date="2022-01" db="EMBL/GenBank/DDBJ databases">
        <authorList>
            <person name="Yamashiro T."/>
            <person name="Shiraishi A."/>
            <person name="Satake H."/>
            <person name="Nakayama K."/>
        </authorList>
    </citation>
    <scope>NUCLEOTIDE SEQUENCE</scope>
</reference>
<comment type="caution">
    <text evidence="1">The sequence shown here is derived from an EMBL/GenBank/DDBJ whole genome shotgun (WGS) entry which is preliminary data.</text>
</comment>